<dbReference type="InterPro" id="IPR027417">
    <property type="entry name" value="P-loop_NTPase"/>
</dbReference>
<dbReference type="PANTHER" id="PTHR13696:SF52">
    <property type="entry name" value="PARA FAMILY PROTEIN CT_582"/>
    <property type="match status" value="1"/>
</dbReference>
<feature type="domain" description="AAA" evidence="1">
    <location>
        <begin position="6"/>
        <end position="180"/>
    </location>
</feature>
<gene>
    <name evidence="2" type="ORF">CXB77_14725</name>
</gene>
<dbReference type="PIRSF" id="PIRSF009320">
    <property type="entry name" value="Nuc_binding_HP_1000"/>
    <property type="match status" value="1"/>
</dbReference>
<evidence type="ECO:0000313" key="2">
    <source>
        <dbReference type="EMBL" id="PQJ95791.1"/>
    </source>
</evidence>
<dbReference type="Pfam" id="PF13614">
    <property type="entry name" value="AAA_31"/>
    <property type="match status" value="1"/>
</dbReference>
<dbReference type="InterPro" id="IPR050678">
    <property type="entry name" value="DNA_Partitioning_ATPase"/>
</dbReference>
<protein>
    <submittedName>
        <fullName evidence="2">ParA family protein</fullName>
    </submittedName>
</protein>
<evidence type="ECO:0000313" key="3">
    <source>
        <dbReference type="Proteomes" id="UP000239936"/>
    </source>
</evidence>
<organism evidence="2 3">
    <name type="scientific">Chromatium okenii</name>
    <dbReference type="NCBI Taxonomy" id="61644"/>
    <lineage>
        <taxon>Bacteria</taxon>
        <taxon>Pseudomonadati</taxon>
        <taxon>Pseudomonadota</taxon>
        <taxon>Gammaproteobacteria</taxon>
        <taxon>Chromatiales</taxon>
        <taxon>Chromatiaceae</taxon>
        <taxon>Chromatium</taxon>
    </lineage>
</organism>
<keyword evidence="3" id="KW-1185">Reference proteome</keyword>
<comment type="caution">
    <text evidence="2">The sequence shown here is derived from an EMBL/GenBank/DDBJ whole genome shotgun (WGS) entry which is preliminary data.</text>
</comment>
<reference evidence="2 3" key="1">
    <citation type="submission" date="2018-01" db="EMBL/GenBank/DDBJ databases">
        <title>The complete genome sequence of Chromatium okenii LaCa, a purple sulfur bacterium with a turbulent life.</title>
        <authorList>
            <person name="Luedin S.M."/>
            <person name="Liechti N."/>
            <person name="Storelli N."/>
            <person name="Danza F."/>
            <person name="Wittwer M."/>
            <person name="Pothier J.F."/>
            <person name="Tonolla M.A."/>
        </authorList>
    </citation>
    <scope>NUCLEOTIDE SEQUENCE [LARGE SCALE GENOMIC DNA]</scope>
    <source>
        <strain evidence="2 3">LaCa</strain>
    </source>
</reference>
<proteinExistence type="predicted"/>
<dbReference type="Gene3D" id="3.40.50.300">
    <property type="entry name" value="P-loop containing nucleotide triphosphate hydrolases"/>
    <property type="match status" value="1"/>
</dbReference>
<sequence length="260" mass="28003">MSSSPTIIVVTNRKGGSGKTTTAVNVAAEFAATGQRTLLIDLDTQGHCALGLGVKTSASQLTAHHLFTAAGATLPLTAAIVRTAWELLDLVPADPEFQHDNAPNDDHILARALTDSTITSSYARIVIDSPPSLDRLLRNALTAAQWALIPFVPHPLSGEGVRQLARLFFRIAMTTNAELRLLGLLPVQLDSRIIQHRRVQEQVVGQFGLARLLGGIRTDIKLAEAFAAGRPIRYYAPRSRGNEDYQTAFANVLARLAIAS</sequence>
<dbReference type="OrthoDB" id="9799330at2"/>
<dbReference type="AlphaFoldDB" id="A0A2S7XQW5"/>
<name>A0A2S7XQW5_9GAMM</name>
<dbReference type="Proteomes" id="UP000239936">
    <property type="component" value="Unassembled WGS sequence"/>
</dbReference>
<dbReference type="RefSeq" id="WP_105074774.1">
    <property type="nucleotide sequence ID" value="NZ_PPGH01000037.1"/>
</dbReference>
<dbReference type="PANTHER" id="PTHR13696">
    <property type="entry name" value="P-LOOP CONTAINING NUCLEOSIDE TRIPHOSPHATE HYDROLASE"/>
    <property type="match status" value="1"/>
</dbReference>
<dbReference type="InterPro" id="IPR025669">
    <property type="entry name" value="AAA_dom"/>
</dbReference>
<dbReference type="CDD" id="cd02042">
    <property type="entry name" value="ParAB_family"/>
    <property type="match status" value="1"/>
</dbReference>
<dbReference type="EMBL" id="PPGH01000037">
    <property type="protein sequence ID" value="PQJ95791.1"/>
    <property type="molecule type" value="Genomic_DNA"/>
</dbReference>
<dbReference type="SUPFAM" id="SSF52540">
    <property type="entry name" value="P-loop containing nucleoside triphosphate hydrolases"/>
    <property type="match status" value="1"/>
</dbReference>
<accession>A0A2S7XQW5</accession>
<evidence type="ECO:0000259" key="1">
    <source>
        <dbReference type="Pfam" id="PF13614"/>
    </source>
</evidence>